<name>A0A1E5W4A4_9POAL</name>
<proteinExistence type="predicted"/>
<evidence type="ECO:0000256" key="6">
    <source>
        <dbReference type="SAM" id="MobiDB-lite"/>
    </source>
</evidence>
<dbReference type="InterPro" id="IPR003657">
    <property type="entry name" value="WRKY_dom"/>
</dbReference>
<feature type="domain" description="WRKY" evidence="7">
    <location>
        <begin position="33"/>
        <end position="81"/>
    </location>
</feature>
<feature type="compositionally biased region" description="Basic residues" evidence="6">
    <location>
        <begin position="1"/>
        <end position="10"/>
    </location>
</feature>
<organism evidence="8 9">
    <name type="scientific">Dichanthelium oligosanthes</name>
    <dbReference type="NCBI Taxonomy" id="888268"/>
    <lineage>
        <taxon>Eukaryota</taxon>
        <taxon>Viridiplantae</taxon>
        <taxon>Streptophyta</taxon>
        <taxon>Embryophyta</taxon>
        <taxon>Tracheophyta</taxon>
        <taxon>Spermatophyta</taxon>
        <taxon>Magnoliopsida</taxon>
        <taxon>Liliopsida</taxon>
        <taxon>Poales</taxon>
        <taxon>Poaceae</taxon>
        <taxon>PACMAD clade</taxon>
        <taxon>Panicoideae</taxon>
        <taxon>Panicodae</taxon>
        <taxon>Paniceae</taxon>
        <taxon>Dichantheliinae</taxon>
        <taxon>Dichanthelium</taxon>
    </lineage>
</organism>
<keyword evidence="4" id="KW-0804">Transcription</keyword>
<dbReference type="STRING" id="888268.A0A1E5W4A4"/>
<protein>
    <recommendedName>
        <fullName evidence="7">WRKY domain-containing protein</fullName>
    </recommendedName>
</protein>
<accession>A0A1E5W4A4</accession>
<keyword evidence="2" id="KW-0805">Transcription regulation</keyword>
<feature type="region of interest" description="Disordered" evidence="6">
    <location>
        <begin position="1"/>
        <end position="34"/>
    </location>
</feature>
<evidence type="ECO:0000259" key="7">
    <source>
        <dbReference type="SMART" id="SM00774"/>
    </source>
</evidence>
<comment type="subcellular location">
    <subcellularLocation>
        <location evidence="1">Nucleus</location>
    </subcellularLocation>
</comment>
<dbReference type="InterPro" id="IPR036576">
    <property type="entry name" value="WRKY_dom_sf"/>
</dbReference>
<gene>
    <name evidence="8" type="ORF">BAE44_0006731</name>
</gene>
<keyword evidence="9" id="KW-1185">Reference proteome</keyword>
<keyword evidence="5" id="KW-0539">Nucleus</keyword>
<dbReference type="InterPro" id="IPR044810">
    <property type="entry name" value="WRKY_plant"/>
</dbReference>
<keyword evidence="3" id="KW-0238">DNA-binding</keyword>
<evidence type="ECO:0000256" key="5">
    <source>
        <dbReference type="ARBA" id="ARBA00023242"/>
    </source>
</evidence>
<evidence type="ECO:0000313" key="8">
    <source>
        <dbReference type="EMBL" id="OEL32252.1"/>
    </source>
</evidence>
<dbReference type="Proteomes" id="UP000095767">
    <property type="component" value="Unassembled WGS sequence"/>
</dbReference>
<dbReference type="SUPFAM" id="SSF118290">
    <property type="entry name" value="WRKY DNA-binding domain"/>
    <property type="match status" value="1"/>
</dbReference>
<sequence>MASPRLKRKQQPSQPYGQGGLFGLSPPLEPAPRHGRKTRLYFRCSYREDRHCPASKLVQQVSHHDPPLFEVTYMHEHTCNAAPVPTPDVMVQNEAPAPNGGLVLWFGSSSGGHHHRDVRMQLQGEQQQQQYHHSPSPLLMTNFDYSNNSQQHAFPSRVPPFPIIESSSPTPQWTDDDDDILTWDWDSFTCDLDDHLQFSDDGVHFPGM</sequence>
<comment type="caution">
    <text evidence="8">The sequence shown here is derived from an EMBL/GenBank/DDBJ whole genome shotgun (WGS) entry which is preliminary data.</text>
</comment>
<evidence type="ECO:0000256" key="2">
    <source>
        <dbReference type="ARBA" id="ARBA00023015"/>
    </source>
</evidence>
<dbReference type="GO" id="GO:0003700">
    <property type="term" value="F:DNA-binding transcription factor activity"/>
    <property type="evidence" value="ECO:0007669"/>
    <property type="project" value="InterPro"/>
</dbReference>
<evidence type="ECO:0000313" key="9">
    <source>
        <dbReference type="Proteomes" id="UP000095767"/>
    </source>
</evidence>
<evidence type="ECO:0000256" key="1">
    <source>
        <dbReference type="ARBA" id="ARBA00004123"/>
    </source>
</evidence>
<dbReference type="Gene3D" id="2.20.25.80">
    <property type="entry name" value="WRKY domain"/>
    <property type="match status" value="1"/>
</dbReference>
<dbReference type="SMART" id="SM00774">
    <property type="entry name" value="WRKY"/>
    <property type="match status" value="1"/>
</dbReference>
<dbReference type="OrthoDB" id="669581at2759"/>
<dbReference type="AlphaFoldDB" id="A0A1E5W4A4"/>
<dbReference type="Pfam" id="PF03106">
    <property type="entry name" value="WRKY"/>
    <property type="match status" value="1"/>
</dbReference>
<dbReference type="EMBL" id="LWDX02021705">
    <property type="protein sequence ID" value="OEL32252.1"/>
    <property type="molecule type" value="Genomic_DNA"/>
</dbReference>
<dbReference type="GO" id="GO:0043565">
    <property type="term" value="F:sequence-specific DNA binding"/>
    <property type="evidence" value="ECO:0007669"/>
    <property type="project" value="InterPro"/>
</dbReference>
<evidence type="ECO:0000256" key="4">
    <source>
        <dbReference type="ARBA" id="ARBA00023163"/>
    </source>
</evidence>
<dbReference type="GO" id="GO:0005634">
    <property type="term" value="C:nucleus"/>
    <property type="evidence" value="ECO:0007669"/>
    <property type="project" value="UniProtKB-SubCell"/>
</dbReference>
<dbReference type="PANTHER" id="PTHR31282">
    <property type="entry name" value="WRKY TRANSCRIPTION FACTOR 21-RELATED"/>
    <property type="match status" value="1"/>
</dbReference>
<evidence type="ECO:0000256" key="3">
    <source>
        <dbReference type="ARBA" id="ARBA00023125"/>
    </source>
</evidence>
<reference evidence="8 9" key="1">
    <citation type="submission" date="2016-09" db="EMBL/GenBank/DDBJ databases">
        <title>The draft genome of Dichanthelium oligosanthes: A C3 panicoid grass species.</title>
        <authorList>
            <person name="Studer A.J."/>
            <person name="Schnable J.C."/>
            <person name="Brutnell T.P."/>
        </authorList>
    </citation>
    <scope>NUCLEOTIDE SEQUENCE [LARGE SCALE GENOMIC DNA]</scope>
    <source>
        <strain evidence="9">cv. Kellogg 1175</strain>
        <tissue evidence="8">Leaf</tissue>
    </source>
</reference>